<organism evidence="1 2">
    <name type="scientific">Streptomyces finlayi</name>
    <dbReference type="NCBI Taxonomy" id="67296"/>
    <lineage>
        <taxon>Bacteria</taxon>
        <taxon>Bacillati</taxon>
        <taxon>Actinomycetota</taxon>
        <taxon>Actinomycetes</taxon>
        <taxon>Kitasatosporales</taxon>
        <taxon>Streptomycetaceae</taxon>
        <taxon>Streptomyces</taxon>
    </lineage>
</organism>
<accession>A0A918WWY2</accession>
<proteinExistence type="predicted"/>
<evidence type="ECO:0000313" key="1">
    <source>
        <dbReference type="EMBL" id="GHC91817.1"/>
    </source>
</evidence>
<dbReference type="Proteomes" id="UP000638353">
    <property type="component" value="Unassembled WGS sequence"/>
</dbReference>
<name>A0A918WWY2_9ACTN</name>
<dbReference type="EMBL" id="BMVC01000004">
    <property type="protein sequence ID" value="GHC91817.1"/>
    <property type="molecule type" value="Genomic_DNA"/>
</dbReference>
<evidence type="ECO:0000313" key="2">
    <source>
        <dbReference type="Proteomes" id="UP000638353"/>
    </source>
</evidence>
<comment type="caution">
    <text evidence="1">The sequence shown here is derived from an EMBL/GenBank/DDBJ whole genome shotgun (WGS) entry which is preliminary data.</text>
</comment>
<protein>
    <submittedName>
        <fullName evidence="1">Uncharacterized protein</fullName>
    </submittedName>
</protein>
<dbReference type="AlphaFoldDB" id="A0A918WWY2"/>
<gene>
    <name evidence="1" type="ORF">GCM10010334_27250</name>
</gene>
<reference evidence="1" key="2">
    <citation type="submission" date="2020-09" db="EMBL/GenBank/DDBJ databases">
        <authorList>
            <person name="Sun Q."/>
            <person name="Ohkuma M."/>
        </authorList>
    </citation>
    <scope>NUCLEOTIDE SEQUENCE</scope>
    <source>
        <strain evidence="1">JCM 4637</strain>
    </source>
</reference>
<reference evidence="1" key="1">
    <citation type="journal article" date="2014" name="Int. J. Syst. Evol. Microbiol.">
        <title>Complete genome sequence of Corynebacterium casei LMG S-19264T (=DSM 44701T), isolated from a smear-ripened cheese.</title>
        <authorList>
            <consortium name="US DOE Joint Genome Institute (JGI-PGF)"/>
            <person name="Walter F."/>
            <person name="Albersmeier A."/>
            <person name="Kalinowski J."/>
            <person name="Ruckert C."/>
        </authorList>
    </citation>
    <scope>NUCLEOTIDE SEQUENCE</scope>
    <source>
        <strain evidence="1">JCM 4637</strain>
    </source>
</reference>
<sequence length="62" mass="6618">MNWLFLFRSVLLGTIEAPAGALAPGRAAETVERAAMALMLPLPVTRPRTVATSRAHTSVTDL</sequence>